<dbReference type="SUPFAM" id="SSF55785">
    <property type="entry name" value="PYP-like sensor domain (PAS domain)"/>
    <property type="match status" value="2"/>
</dbReference>
<dbReference type="NCBIfam" id="TIGR00254">
    <property type="entry name" value="GGDEF"/>
    <property type="match status" value="1"/>
</dbReference>
<organism evidence="4">
    <name type="scientific">Aquifex aeolicus</name>
    <dbReference type="NCBI Taxonomy" id="63363"/>
    <lineage>
        <taxon>Bacteria</taxon>
        <taxon>Pseudomonadati</taxon>
        <taxon>Aquificota</taxon>
        <taxon>Aquificia</taxon>
        <taxon>Aquificales</taxon>
        <taxon>Aquificaceae</taxon>
        <taxon>Aquifex</taxon>
    </lineage>
</organism>
<proteinExistence type="predicted"/>
<dbReference type="Gene3D" id="3.30.70.270">
    <property type="match status" value="1"/>
</dbReference>
<dbReference type="InterPro" id="IPR013655">
    <property type="entry name" value="PAS_fold_3"/>
</dbReference>
<evidence type="ECO:0000259" key="3">
    <source>
        <dbReference type="PROSITE" id="PS50887"/>
    </source>
</evidence>
<feature type="domain" description="GGDEF" evidence="3">
    <location>
        <begin position="301"/>
        <end position="434"/>
    </location>
</feature>
<dbReference type="InterPro" id="IPR001610">
    <property type="entry name" value="PAC"/>
</dbReference>
<sequence length="461" mass="52705">MVSSRGPLAENRGGKPAGRDLFRLIAEKAPVLVFLYRKKFIYANPRALKVLGYTFEELKDSYVWEVVHPDYEDLVKETIERRLRGEQIHREYTELPVKTKDGSFRIFRLYATTVRWRNGYAGLAVGIDITREKELEEELYREKEKLETILANAHDLISIVDRRGVIRYISPSVRKLLGWSAEELSGKLFLKFLHPEDVRKLSLLRKEVFYEPGNLFTVEFRILTKDGGYRWIEANVFLPSNWKDLGLEGPIVNMRDITEKKLAQESIFKATYYDPLTGFPNRILFIEKLKDILKIAEIRGDLVGVVVIDITRFKDVNAVHGIRAGDLLLKEIAQRLVTTLRESDVVGRFFADEFGVILTGIKSFSGMGRALEKIRLIFEEPFDIGGKRIYVGVNIGISVFPKDDTSADHLLRKAELALSRAKEMGAGAYAFFSADAEKEITEIAILRSLLKDAIRRGEIKV</sequence>
<dbReference type="PROSITE" id="PS50112">
    <property type="entry name" value="PAS"/>
    <property type="match status" value="2"/>
</dbReference>
<dbReference type="SMART" id="SM00086">
    <property type="entry name" value="PAC"/>
    <property type="match status" value="2"/>
</dbReference>
<dbReference type="InterPro" id="IPR029787">
    <property type="entry name" value="Nucleotide_cyclase"/>
</dbReference>
<dbReference type="InterPro" id="IPR000700">
    <property type="entry name" value="PAS-assoc_C"/>
</dbReference>
<dbReference type="InterPro" id="IPR000160">
    <property type="entry name" value="GGDEF_dom"/>
</dbReference>
<dbReference type="SMART" id="SM00091">
    <property type="entry name" value="PAS"/>
    <property type="match status" value="2"/>
</dbReference>
<dbReference type="PANTHER" id="PTHR44757:SF2">
    <property type="entry name" value="BIOFILM ARCHITECTURE MAINTENANCE PROTEIN MBAA"/>
    <property type="match status" value="1"/>
</dbReference>
<dbReference type="PANTHER" id="PTHR44757">
    <property type="entry name" value="DIGUANYLATE CYCLASE DGCP"/>
    <property type="match status" value="1"/>
</dbReference>
<dbReference type="CDD" id="cd01949">
    <property type="entry name" value="GGDEF"/>
    <property type="match status" value="1"/>
</dbReference>
<dbReference type="PROSITE" id="PS50887">
    <property type="entry name" value="GGDEF"/>
    <property type="match status" value="1"/>
</dbReference>
<dbReference type="InterPro" id="IPR035965">
    <property type="entry name" value="PAS-like_dom_sf"/>
</dbReference>
<dbReference type="NCBIfam" id="TIGR00229">
    <property type="entry name" value="sensory_box"/>
    <property type="match status" value="2"/>
</dbReference>
<dbReference type="InterPro" id="IPR000014">
    <property type="entry name" value="PAS"/>
</dbReference>
<dbReference type="Pfam" id="PF00990">
    <property type="entry name" value="GGDEF"/>
    <property type="match status" value="1"/>
</dbReference>
<dbReference type="AlphaFoldDB" id="A0A7C5Q7M2"/>
<dbReference type="Pfam" id="PF08447">
    <property type="entry name" value="PAS_3"/>
    <property type="match status" value="2"/>
</dbReference>
<evidence type="ECO:0000259" key="1">
    <source>
        <dbReference type="PROSITE" id="PS50112"/>
    </source>
</evidence>
<dbReference type="CDD" id="cd00130">
    <property type="entry name" value="PAS"/>
    <property type="match status" value="2"/>
</dbReference>
<dbReference type="InterPro" id="IPR043128">
    <property type="entry name" value="Rev_trsase/Diguanyl_cyclase"/>
</dbReference>
<dbReference type="SUPFAM" id="SSF55073">
    <property type="entry name" value="Nucleotide cyclase"/>
    <property type="match status" value="1"/>
</dbReference>
<dbReference type="EMBL" id="DRNB01000036">
    <property type="protein sequence ID" value="HHJ63475.1"/>
    <property type="molecule type" value="Genomic_DNA"/>
</dbReference>
<reference evidence="4" key="1">
    <citation type="journal article" date="2020" name="mSystems">
        <title>Genome- and Community-Level Interaction Insights into Carbon Utilization and Element Cycling Functions of Hydrothermarchaeota in Hydrothermal Sediment.</title>
        <authorList>
            <person name="Zhou Z."/>
            <person name="Liu Y."/>
            <person name="Xu W."/>
            <person name="Pan J."/>
            <person name="Luo Z.H."/>
            <person name="Li M."/>
        </authorList>
    </citation>
    <scope>NUCLEOTIDE SEQUENCE [LARGE SCALE GENOMIC DNA]</scope>
    <source>
        <strain evidence="4">HyVt-501</strain>
    </source>
</reference>
<gene>
    <name evidence="4" type="ORF">ENJ61_01060</name>
</gene>
<protein>
    <submittedName>
        <fullName evidence="4">GGDEF domain-containing protein</fullName>
    </submittedName>
</protein>
<dbReference type="SMART" id="SM00267">
    <property type="entry name" value="GGDEF"/>
    <property type="match status" value="1"/>
</dbReference>
<accession>A0A7C5Q7M2</accession>
<feature type="domain" description="PAS" evidence="1">
    <location>
        <begin position="18"/>
        <end position="86"/>
    </location>
</feature>
<feature type="domain" description="PAC" evidence="2">
    <location>
        <begin position="216"/>
        <end position="269"/>
    </location>
</feature>
<feature type="non-terminal residue" evidence="4">
    <location>
        <position position="461"/>
    </location>
</feature>
<dbReference type="PROSITE" id="PS50113">
    <property type="entry name" value="PAC"/>
    <property type="match status" value="2"/>
</dbReference>
<dbReference type="InterPro" id="IPR052155">
    <property type="entry name" value="Biofilm_reg_signaling"/>
</dbReference>
<dbReference type="Gene3D" id="3.30.450.20">
    <property type="entry name" value="PAS domain"/>
    <property type="match status" value="2"/>
</dbReference>
<name>A0A7C5Q7M2_AQUAO</name>
<evidence type="ECO:0000313" key="4">
    <source>
        <dbReference type="EMBL" id="HHJ63475.1"/>
    </source>
</evidence>
<evidence type="ECO:0000259" key="2">
    <source>
        <dbReference type="PROSITE" id="PS50113"/>
    </source>
</evidence>
<dbReference type="Proteomes" id="UP000885792">
    <property type="component" value="Unassembled WGS sequence"/>
</dbReference>
<comment type="caution">
    <text evidence="4">The sequence shown here is derived from an EMBL/GenBank/DDBJ whole genome shotgun (WGS) entry which is preliminary data.</text>
</comment>
<feature type="domain" description="PAC" evidence="2">
    <location>
        <begin position="91"/>
        <end position="141"/>
    </location>
</feature>
<feature type="domain" description="PAS" evidence="1">
    <location>
        <begin position="142"/>
        <end position="201"/>
    </location>
</feature>